<dbReference type="AlphaFoldDB" id="A0A4R3VGW9"/>
<dbReference type="PROSITE" id="PS51677">
    <property type="entry name" value="NODB"/>
    <property type="match status" value="1"/>
</dbReference>
<dbReference type="PANTHER" id="PTHR47561">
    <property type="entry name" value="POLYSACCHARIDE DEACETYLASE FAMILY PROTEIN (AFU_ORTHOLOGUE AFUA_6G05030)"/>
    <property type="match status" value="1"/>
</dbReference>
<name>A0A4R3VGW9_9BURK</name>
<sequence length="297" mass="34213">MLTMNPDTRTQFPSYEWPDGKRCAVIFSVDVDAESPYLWRNRMEPKNGVSEIEQRRYGPRQGMSRIMGLLEKHAIKGSFYVPGIVAQTYPDLLPRLLEQGHEVAYHGYLHERLDALAPETSEAFLSQTMEIFERQTGLRNLGYRSPSFEHTPQSLALLKRMGVSYDSTLMGFDHPYEIDGLTEIPTQWTLDDILYFAYTENRRDKLHPANPIAVLETWQEEFEGTREAGGLMIITVHDWVSGRPPRIRLLDRLLDHIRQHDDVWLATSAELARYHEGSVNKGRFSVTTEKGQFPTTV</sequence>
<dbReference type="RefSeq" id="WP_132473562.1">
    <property type="nucleotide sequence ID" value="NZ_JBEBWM010000072.1"/>
</dbReference>
<dbReference type="GO" id="GO:0016810">
    <property type="term" value="F:hydrolase activity, acting on carbon-nitrogen (but not peptide) bonds"/>
    <property type="evidence" value="ECO:0007669"/>
    <property type="project" value="InterPro"/>
</dbReference>
<dbReference type="InterPro" id="IPR002509">
    <property type="entry name" value="NODB_dom"/>
</dbReference>
<dbReference type="Proteomes" id="UP000294692">
    <property type="component" value="Unassembled WGS sequence"/>
</dbReference>
<dbReference type="SUPFAM" id="SSF88713">
    <property type="entry name" value="Glycoside hydrolase/deacetylase"/>
    <property type="match status" value="1"/>
</dbReference>
<evidence type="ECO:0000259" key="1">
    <source>
        <dbReference type="PROSITE" id="PS51677"/>
    </source>
</evidence>
<dbReference type="GO" id="GO:0005975">
    <property type="term" value="P:carbohydrate metabolic process"/>
    <property type="evidence" value="ECO:0007669"/>
    <property type="project" value="InterPro"/>
</dbReference>
<feature type="domain" description="NodB homology" evidence="1">
    <location>
        <begin position="46"/>
        <end position="266"/>
    </location>
</feature>
<evidence type="ECO:0000313" key="3">
    <source>
        <dbReference type="Proteomes" id="UP000294692"/>
    </source>
</evidence>
<dbReference type="Gene3D" id="3.20.20.370">
    <property type="entry name" value="Glycoside hydrolase/deacetylase"/>
    <property type="match status" value="1"/>
</dbReference>
<evidence type="ECO:0000313" key="2">
    <source>
        <dbReference type="EMBL" id="TCV03273.1"/>
    </source>
</evidence>
<dbReference type="InterPro" id="IPR037950">
    <property type="entry name" value="PgdA-like"/>
</dbReference>
<organism evidence="2 3">
    <name type="scientific">Paracandidimonas soli</name>
    <dbReference type="NCBI Taxonomy" id="1917182"/>
    <lineage>
        <taxon>Bacteria</taxon>
        <taxon>Pseudomonadati</taxon>
        <taxon>Pseudomonadota</taxon>
        <taxon>Betaproteobacteria</taxon>
        <taxon>Burkholderiales</taxon>
        <taxon>Alcaligenaceae</taxon>
        <taxon>Paracandidimonas</taxon>
    </lineage>
</organism>
<protein>
    <submittedName>
        <fullName evidence="2">Peptidoglycan/xylan/chitin deacetylase (PgdA/CDA1 family)</fullName>
    </submittedName>
</protein>
<gene>
    <name evidence="2" type="ORF">EV686_101737</name>
</gene>
<accession>A0A4R3VGW9</accession>
<dbReference type="CDD" id="cd10938">
    <property type="entry name" value="CE4_HpPgdA_like"/>
    <property type="match status" value="1"/>
</dbReference>
<dbReference type="OrthoDB" id="9074860at2"/>
<dbReference type="EMBL" id="SMBX01000001">
    <property type="protein sequence ID" value="TCV03273.1"/>
    <property type="molecule type" value="Genomic_DNA"/>
</dbReference>
<proteinExistence type="predicted"/>
<dbReference type="Pfam" id="PF01522">
    <property type="entry name" value="Polysacc_deac_1"/>
    <property type="match status" value="1"/>
</dbReference>
<dbReference type="InterPro" id="IPR011330">
    <property type="entry name" value="Glyco_hydro/deAcase_b/a-brl"/>
</dbReference>
<dbReference type="PANTHER" id="PTHR47561:SF1">
    <property type="entry name" value="POLYSACCHARIDE DEACETYLASE FAMILY PROTEIN (AFU_ORTHOLOGUE AFUA_6G05030)"/>
    <property type="match status" value="1"/>
</dbReference>
<reference evidence="2 3" key="1">
    <citation type="submission" date="2019-03" db="EMBL/GenBank/DDBJ databases">
        <title>Genomic Encyclopedia of Type Strains, Phase IV (KMG-IV): sequencing the most valuable type-strain genomes for metagenomic binning, comparative biology and taxonomic classification.</title>
        <authorList>
            <person name="Goeker M."/>
        </authorList>
    </citation>
    <scope>NUCLEOTIDE SEQUENCE [LARGE SCALE GENOMIC DNA]</scope>
    <source>
        <strain evidence="2 3">DSM 100048</strain>
    </source>
</reference>
<keyword evidence="3" id="KW-1185">Reference proteome</keyword>
<comment type="caution">
    <text evidence="2">The sequence shown here is derived from an EMBL/GenBank/DDBJ whole genome shotgun (WGS) entry which is preliminary data.</text>
</comment>